<gene>
    <name evidence="14" type="ORF">EJB05_41574</name>
</gene>
<evidence type="ECO:0000313" key="14">
    <source>
        <dbReference type="EMBL" id="TVU08183.1"/>
    </source>
</evidence>
<evidence type="ECO:0000313" key="15">
    <source>
        <dbReference type="Proteomes" id="UP000324897"/>
    </source>
</evidence>
<dbReference type="SMART" id="SM00308">
    <property type="entry name" value="LH2"/>
    <property type="match status" value="1"/>
</dbReference>
<dbReference type="SUPFAM" id="SSF49723">
    <property type="entry name" value="Lipase/lipooxygenase domain (PLAT/LH2 domain)"/>
    <property type="match status" value="1"/>
</dbReference>
<comment type="caution">
    <text evidence="14">The sequence shown here is derived from an EMBL/GenBank/DDBJ whole genome shotgun (WGS) entry which is preliminary data.</text>
</comment>
<dbReference type="InterPro" id="IPR036392">
    <property type="entry name" value="PLAT/LH2_dom_sf"/>
</dbReference>
<evidence type="ECO:0000256" key="6">
    <source>
        <dbReference type="ARBA" id="ARBA00022964"/>
    </source>
</evidence>
<evidence type="ECO:0000256" key="4">
    <source>
        <dbReference type="ARBA" id="ARBA00022767"/>
    </source>
</evidence>
<organism evidence="14 15">
    <name type="scientific">Eragrostis curvula</name>
    <name type="common">weeping love grass</name>
    <dbReference type="NCBI Taxonomy" id="38414"/>
    <lineage>
        <taxon>Eukaryota</taxon>
        <taxon>Viridiplantae</taxon>
        <taxon>Streptophyta</taxon>
        <taxon>Embryophyta</taxon>
        <taxon>Tracheophyta</taxon>
        <taxon>Spermatophyta</taxon>
        <taxon>Magnoliopsida</taxon>
        <taxon>Liliopsida</taxon>
        <taxon>Poales</taxon>
        <taxon>Poaceae</taxon>
        <taxon>PACMAD clade</taxon>
        <taxon>Chloridoideae</taxon>
        <taxon>Eragrostideae</taxon>
        <taxon>Eragrostidinae</taxon>
        <taxon>Eragrostis</taxon>
    </lineage>
</organism>
<comment type="caution">
    <text evidence="10">Lacks conserved residue(s) required for the propagation of feature annotation.</text>
</comment>
<keyword evidence="3" id="KW-0479">Metal-binding</keyword>
<evidence type="ECO:0000256" key="9">
    <source>
        <dbReference type="ARBA" id="ARBA00023160"/>
    </source>
</evidence>
<sequence>MLPPSHGPSFSTTLSSGRLVSPAPRRRRSSTRRTVSKVSCRRTSLAESNGQAAVVTIEPPEPISRRALHETKVKMKAKVAVHLKDKNILQNLPVLGSLFHTEWLRLELISAELDPETDQEMKPVSGKTRYLENQADDFIIYEASFNVPASFGPVGAVRVESDHKHDMFIRDIKVFRDGDESSAVLFHCNSWIVNKKNDPTGDKRTFFPLKSYLPSQTPKGLERLRQSELEAIRGDNDRRTRVKTDRIYDYDVYNDLGNPDNDPDTKRPVLGGKERPYPRRCRTGRKLSAADPHSETRAEKAEDIYVPRDEAFSESKEQAFYTKLTLSGLHGLIQRTRASGQVKTSFPSLAAIDALFEEGFGNQPGDGDGSLASRAFSVFKEELLHLFKAELPGLKDEIDKLLKFETPEVHDKDKLAWFRDEEFARETLAGMNPMSIQLVTELPIVSQLDEETYGPRESGITKQLIEQQINGVMTADEVRQTAE</sequence>
<feature type="domain" description="Lipoxygenase" evidence="13">
    <location>
        <begin position="211"/>
        <end position="483"/>
    </location>
</feature>
<dbReference type="Pfam" id="PF00305">
    <property type="entry name" value="Lipoxygenase"/>
    <property type="match status" value="1"/>
</dbReference>
<keyword evidence="15" id="KW-1185">Reference proteome</keyword>
<dbReference type="GO" id="GO:0046872">
    <property type="term" value="F:metal ion binding"/>
    <property type="evidence" value="ECO:0007669"/>
    <property type="project" value="UniProtKB-KW"/>
</dbReference>
<dbReference type="GO" id="GO:0016702">
    <property type="term" value="F:oxidoreductase activity, acting on single donors with incorporation of molecular oxygen, incorporation of two atoms of oxygen"/>
    <property type="evidence" value="ECO:0007669"/>
    <property type="project" value="InterPro"/>
</dbReference>
<evidence type="ECO:0000259" key="13">
    <source>
        <dbReference type="PROSITE" id="PS51393"/>
    </source>
</evidence>
<dbReference type="SUPFAM" id="SSF48484">
    <property type="entry name" value="Lipoxigenase"/>
    <property type="match status" value="1"/>
</dbReference>
<dbReference type="Gene3D" id="4.10.372.10">
    <property type="entry name" value="Lipoxygenase-1, Domain 3"/>
    <property type="match status" value="1"/>
</dbReference>
<keyword evidence="4" id="KW-0925">Oxylipin biosynthesis</keyword>
<dbReference type="EMBL" id="RWGY01000039">
    <property type="protein sequence ID" value="TVU08183.1"/>
    <property type="molecule type" value="Genomic_DNA"/>
</dbReference>
<feature type="region of interest" description="Disordered" evidence="11">
    <location>
        <begin position="254"/>
        <end position="300"/>
    </location>
</feature>
<evidence type="ECO:0000256" key="8">
    <source>
        <dbReference type="ARBA" id="ARBA00023098"/>
    </source>
</evidence>
<evidence type="ECO:0008006" key="16">
    <source>
        <dbReference type="Google" id="ProtNLM"/>
    </source>
</evidence>
<dbReference type="PROSITE" id="PS50095">
    <property type="entry name" value="PLAT"/>
    <property type="match status" value="1"/>
</dbReference>
<evidence type="ECO:0000256" key="7">
    <source>
        <dbReference type="ARBA" id="ARBA00023002"/>
    </source>
</evidence>
<dbReference type="InterPro" id="IPR000907">
    <property type="entry name" value="LipOase"/>
</dbReference>
<evidence type="ECO:0000256" key="3">
    <source>
        <dbReference type="ARBA" id="ARBA00022723"/>
    </source>
</evidence>
<comment type="similarity">
    <text evidence="1">Belongs to the lipoxygenase family.</text>
</comment>
<keyword evidence="8" id="KW-0443">Lipid metabolism</keyword>
<dbReference type="OrthoDB" id="407298at2759"/>
<dbReference type="PANTHER" id="PTHR11771">
    <property type="entry name" value="LIPOXYGENASE"/>
    <property type="match status" value="1"/>
</dbReference>
<dbReference type="InterPro" id="IPR036226">
    <property type="entry name" value="LipOase_C_sf"/>
</dbReference>
<evidence type="ECO:0000256" key="11">
    <source>
        <dbReference type="SAM" id="MobiDB-lite"/>
    </source>
</evidence>
<dbReference type="PROSITE" id="PS51393">
    <property type="entry name" value="LIPOXYGENASE_3"/>
    <property type="match status" value="1"/>
</dbReference>
<dbReference type="GO" id="GO:0034440">
    <property type="term" value="P:lipid oxidation"/>
    <property type="evidence" value="ECO:0007669"/>
    <property type="project" value="InterPro"/>
</dbReference>
<dbReference type="InterPro" id="IPR001024">
    <property type="entry name" value="PLAT/LH2_dom"/>
</dbReference>
<keyword evidence="5" id="KW-0276">Fatty acid metabolism</keyword>
<evidence type="ECO:0000256" key="10">
    <source>
        <dbReference type="PROSITE-ProRule" id="PRU00152"/>
    </source>
</evidence>
<evidence type="ECO:0000256" key="1">
    <source>
        <dbReference type="ARBA" id="ARBA00009419"/>
    </source>
</evidence>
<dbReference type="AlphaFoldDB" id="A0A5J9T9Z4"/>
<keyword evidence="2" id="KW-0444">Lipid biosynthesis</keyword>
<dbReference type="GO" id="GO:0031408">
    <property type="term" value="P:oxylipin biosynthetic process"/>
    <property type="evidence" value="ECO:0007669"/>
    <property type="project" value="UniProtKB-KW"/>
</dbReference>
<feature type="compositionally biased region" description="Basic residues" evidence="11">
    <location>
        <begin position="24"/>
        <end position="35"/>
    </location>
</feature>
<evidence type="ECO:0000256" key="2">
    <source>
        <dbReference type="ARBA" id="ARBA00022516"/>
    </source>
</evidence>
<dbReference type="GO" id="GO:0006633">
    <property type="term" value="P:fatty acid biosynthetic process"/>
    <property type="evidence" value="ECO:0007669"/>
    <property type="project" value="UniProtKB-KW"/>
</dbReference>
<dbReference type="PRINTS" id="PR00468">
    <property type="entry name" value="PLTLPOXGNASE"/>
</dbReference>
<dbReference type="Gene3D" id="2.60.60.20">
    <property type="entry name" value="PLAT/LH2 domain"/>
    <property type="match status" value="1"/>
</dbReference>
<dbReference type="InterPro" id="IPR027433">
    <property type="entry name" value="Lipoxygenase_dom_3"/>
</dbReference>
<dbReference type="Proteomes" id="UP000324897">
    <property type="component" value="Chromosome 3"/>
</dbReference>
<accession>A0A5J9T9Z4</accession>
<dbReference type="Gene3D" id="4.10.375.10">
    <property type="entry name" value="Lipoxygenase-1, Domain 2"/>
    <property type="match status" value="1"/>
</dbReference>
<feature type="domain" description="PLAT" evidence="12">
    <location>
        <begin position="75"/>
        <end position="206"/>
    </location>
</feature>
<dbReference type="InterPro" id="IPR013819">
    <property type="entry name" value="LipOase_C"/>
</dbReference>
<dbReference type="Pfam" id="PF01477">
    <property type="entry name" value="PLAT"/>
    <property type="match status" value="1"/>
</dbReference>
<feature type="non-terminal residue" evidence="14">
    <location>
        <position position="1"/>
    </location>
</feature>
<feature type="compositionally biased region" description="Basic and acidic residues" evidence="11">
    <location>
        <begin position="263"/>
        <end position="277"/>
    </location>
</feature>
<keyword evidence="9" id="KW-0275">Fatty acid biosynthesis</keyword>
<keyword evidence="6" id="KW-0223">Dioxygenase</keyword>
<protein>
    <recommendedName>
        <fullName evidence="16">Lipoxygenase domain-containing protein</fullName>
    </recommendedName>
</protein>
<name>A0A5J9T9Z4_9POAL</name>
<proteinExistence type="inferred from homology"/>
<keyword evidence="7" id="KW-0560">Oxidoreductase</keyword>
<reference evidence="14 15" key="1">
    <citation type="journal article" date="2019" name="Sci. Rep.">
        <title>A high-quality genome of Eragrostis curvula grass provides insights into Poaceae evolution and supports new strategies to enhance forage quality.</title>
        <authorList>
            <person name="Carballo J."/>
            <person name="Santos B.A.C.M."/>
            <person name="Zappacosta D."/>
            <person name="Garbus I."/>
            <person name="Selva J.P."/>
            <person name="Gallo C.A."/>
            <person name="Diaz A."/>
            <person name="Albertini E."/>
            <person name="Caccamo M."/>
            <person name="Echenique V."/>
        </authorList>
    </citation>
    <scope>NUCLEOTIDE SEQUENCE [LARGE SCALE GENOMIC DNA]</scope>
    <source>
        <strain evidence="15">cv. Victoria</strain>
        <tissue evidence="14">Leaf</tissue>
    </source>
</reference>
<feature type="region of interest" description="Disordered" evidence="11">
    <location>
        <begin position="1"/>
        <end position="37"/>
    </location>
</feature>
<evidence type="ECO:0000259" key="12">
    <source>
        <dbReference type="PROSITE" id="PS50095"/>
    </source>
</evidence>
<evidence type="ECO:0000256" key="5">
    <source>
        <dbReference type="ARBA" id="ARBA00022832"/>
    </source>
</evidence>
<dbReference type="Gramene" id="TVU08183">
    <property type="protein sequence ID" value="TVU08183"/>
    <property type="gene ID" value="EJB05_41574"/>
</dbReference>
<dbReference type="InterPro" id="IPR001246">
    <property type="entry name" value="LipOase_plant"/>
</dbReference>